<evidence type="ECO:0000313" key="2">
    <source>
        <dbReference type="Proteomes" id="UP000823388"/>
    </source>
</evidence>
<accession>A0A8T0RBQ2</accession>
<dbReference type="EMBL" id="CM029047">
    <property type="protein sequence ID" value="KAG2582540.1"/>
    <property type="molecule type" value="Genomic_DNA"/>
</dbReference>
<organism evidence="1 2">
    <name type="scientific">Panicum virgatum</name>
    <name type="common">Blackwell switchgrass</name>
    <dbReference type="NCBI Taxonomy" id="38727"/>
    <lineage>
        <taxon>Eukaryota</taxon>
        <taxon>Viridiplantae</taxon>
        <taxon>Streptophyta</taxon>
        <taxon>Embryophyta</taxon>
        <taxon>Tracheophyta</taxon>
        <taxon>Spermatophyta</taxon>
        <taxon>Magnoliopsida</taxon>
        <taxon>Liliopsida</taxon>
        <taxon>Poales</taxon>
        <taxon>Poaceae</taxon>
        <taxon>PACMAD clade</taxon>
        <taxon>Panicoideae</taxon>
        <taxon>Panicodae</taxon>
        <taxon>Paniceae</taxon>
        <taxon>Panicinae</taxon>
        <taxon>Panicum</taxon>
        <taxon>Panicum sect. Hiantes</taxon>
    </lineage>
</organism>
<dbReference type="AlphaFoldDB" id="A0A8T0RBQ2"/>
<protein>
    <submittedName>
        <fullName evidence="1">Uncharacterized protein</fullName>
    </submittedName>
</protein>
<dbReference type="Proteomes" id="UP000823388">
    <property type="component" value="Chromosome 6K"/>
</dbReference>
<keyword evidence="2" id="KW-1185">Reference proteome</keyword>
<gene>
    <name evidence="1" type="ORF">PVAP13_6KG168606</name>
</gene>
<sequence>MYKPDGFRRSPSCRCVVVSVRCLLIVRELRSAGASLKGGFSRMGTYMDRVKYRFSSKRFHKVIHSLSEDQKGFLEKYGLERFLGFQKFNVPMPFLEWVMGQNEALKFRKLTAFKLINSELNESAVNKIQPEEVQP</sequence>
<reference evidence="1" key="1">
    <citation type="submission" date="2020-05" db="EMBL/GenBank/DDBJ databases">
        <title>WGS assembly of Panicum virgatum.</title>
        <authorList>
            <person name="Lovell J.T."/>
            <person name="Jenkins J."/>
            <person name="Shu S."/>
            <person name="Juenger T.E."/>
            <person name="Schmutz J."/>
        </authorList>
    </citation>
    <scope>NUCLEOTIDE SEQUENCE</scope>
    <source>
        <strain evidence="1">AP13</strain>
    </source>
</reference>
<name>A0A8T0RBQ2_PANVG</name>
<evidence type="ECO:0000313" key="1">
    <source>
        <dbReference type="EMBL" id="KAG2582540.1"/>
    </source>
</evidence>
<proteinExistence type="predicted"/>
<comment type="caution">
    <text evidence="1">The sequence shown here is derived from an EMBL/GenBank/DDBJ whole genome shotgun (WGS) entry which is preliminary data.</text>
</comment>